<gene>
    <name evidence="2" type="ORF">O181_035673</name>
</gene>
<feature type="region of interest" description="Disordered" evidence="1">
    <location>
        <begin position="35"/>
        <end position="81"/>
    </location>
</feature>
<name>A0A9Q3D7Y3_9BASI</name>
<organism evidence="2 3">
    <name type="scientific">Austropuccinia psidii MF-1</name>
    <dbReference type="NCBI Taxonomy" id="1389203"/>
    <lineage>
        <taxon>Eukaryota</taxon>
        <taxon>Fungi</taxon>
        <taxon>Dikarya</taxon>
        <taxon>Basidiomycota</taxon>
        <taxon>Pucciniomycotina</taxon>
        <taxon>Pucciniomycetes</taxon>
        <taxon>Pucciniales</taxon>
        <taxon>Sphaerophragmiaceae</taxon>
        <taxon>Austropuccinia</taxon>
    </lineage>
</organism>
<dbReference type="EMBL" id="AVOT02013369">
    <property type="protein sequence ID" value="MBW0495958.1"/>
    <property type="molecule type" value="Genomic_DNA"/>
</dbReference>
<dbReference type="AlphaFoldDB" id="A0A9Q3D7Y3"/>
<accession>A0A9Q3D7Y3</accession>
<evidence type="ECO:0000313" key="2">
    <source>
        <dbReference type="EMBL" id="MBW0495958.1"/>
    </source>
</evidence>
<protein>
    <submittedName>
        <fullName evidence="2">Uncharacterized protein</fullName>
    </submittedName>
</protein>
<feature type="compositionally biased region" description="Polar residues" evidence="1">
    <location>
        <begin position="44"/>
        <end position="81"/>
    </location>
</feature>
<proteinExistence type="predicted"/>
<reference evidence="2" key="1">
    <citation type="submission" date="2021-03" db="EMBL/GenBank/DDBJ databases">
        <title>Draft genome sequence of rust myrtle Austropuccinia psidii MF-1, a brazilian biotype.</title>
        <authorList>
            <person name="Quecine M.C."/>
            <person name="Pachon D.M.R."/>
            <person name="Bonatelli M.L."/>
            <person name="Correr F.H."/>
            <person name="Franceschini L.M."/>
            <person name="Leite T.F."/>
            <person name="Margarido G.R.A."/>
            <person name="Almeida C.A."/>
            <person name="Ferrarezi J.A."/>
            <person name="Labate C.A."/>
        </authorList>
    </citation>
    <scope>NUCLEOTIDE SEQUENCE</scope>
    <source>
        <strain evidence="2">MF-1</strain>
    </source>
</reference>
<dbReference type="Proteomes" id="UP000765509">
    <property type="component" value="Unassembled WGS sequence"/>
</dbReference>
<evidence type="ECO:0000313" key="3">
    <source>
        <dbReference type="Proteomes" id="UP000765509"/>
    </source>
</evidence>
<keyword evidence="3" id="KW-1185">Reference proteome</keyword>
<dbReference type="OrthoDB" id="2847449at2759"/>
<comment type="caution">
    <text evidence="2">The sequence shown here is derived from an EMBL/GenBank/DDBJ whole genome shotgun (WGS) entry which is preliminary data.</text>
</comment>
<evidence type="ECO:0000256" key="1">
    <source>
        <dbReference type="SAM" id="MobiDB-lite"/>
    </source>
</evidence>
<sequence>MKKGNVIISHHVNLDNNIFPYTENAPSNQEALGLLFHDNPDPMSDQSSLLSFNPPTESRTDSLMLSSIETEHNPNYSSSIP</sequence>